<accession>A0A9W8KWA4</accession>
<protein>
    <recommendedName>
        <fullName evidence="2">WKF domain-containing protein</fullName>
    </recommendedName>
</protein>
<sequence>MVKDTKAEIDSAISSDDEASTTVEKKEPKRKTAAEIRNIQREKKRMAREGHDETRENAHSYIKQWAEDRSSWKFNSAKQRWIAQHIYMESLVPADIFDVAVDYLASSQGMLRDTMVEDARLVVDPMLANNTDSQKRRRRALGMLPSHVTKAEAKASKKAKSSVKPAAADENGDDQDEAAEQDIDNNVSDVTTPENIIERAKRIIEALSKKAGSHEKALSKSKEKKKSEKRKRSSSDDSDDSDDEGSLIDESPKKKIKKAEKDKKKDKKDNKKDKKKYKKKDKKDKKGKKKDNKYNKEKKDKKDKKKENKEKKDKKKDKKEKSKKSKSDSK</sequence>
<organism evidence="3 4">
    <name type="scientific">Coemansia spiralis</name>
    <dbReference type="NCBI Taxonomy" id="417178"/>
    <lineage>
        <taxon>Eukaryota</taxon>
        <taxon>Fungi</taxon>
        <taxon>Fungi incertae sedis</taxon>
        <taxon>Zoopagomycota</taxon>
        <taxon>Kickxellomycotina</taxon>
        <taxon>Kickxellomycetes</taxon>
        <taxon>Kickxellales</taxon>
        <taxon>Kickxellaceae</taxon>
        <taxon>Coemansia</taxon>
    </lineage>
</organism>
<feature type="compositionally biased region" description="Basic and acidic residues" evidence="1">
    <location>
        <begin position="208"/>
        <end position="221"/>
    </location>
</feature>
<feature type="compositionally biased region" description="Basic and acidic residues" evidence="1">
    <location>
        <begin position="259"/>
        <end position="272"/>
    </location>
</feature>
<evidence type="ECO:0000313" key="4">
    <source>
        <dbReference type="Proteomes" id="UP001151518"/>
    </source>
</evidence>
<feature type="compositionally biased region" description="Basic and acidic residues" evidence="1">
    <location>
        <begin position="292"/>
        <end position="311"/>
    </location>
</feature>
<feature type="region of interest" description="Disordered" evidence="1">
    <location>
        <begin position="1"/>
        <end position="36"/>
    </location>
</feature>
<reference evidence="3" key="1">
    <citation type="submission" date="2022-07" db="EMBL/GenBank/DDBJ databases">
        <title>Phylogenomic reconstructions and comparative analyses of Kickxellomycotina fungi.</title>
        <authorList>
            <person name="Reynolds N.K."/>
            <person name="Stajich J.E."/>
            <person name="Barry K."/>
            <person name="Grigoriev I.V."/>
            <person name="Crous P."/>
            <person name="Smith M.E."/>
        </authorList>
    </citation>
    <scope>NUCLEOTIDE SEQUENCE</scope>
    <source>
        <strain evidence="3">NRRL 3115</strain>
    </source>
</reference>
<evidence type="ECO:0000259" key="2">
    <source>
        <dbReference type="Pfam" id="PF10180"/>
    </source>
</evidence>
<proteinExistence type="predicted"/>
<dbReference type="PANTHER" id="PTHR22306:SF2">
    <property type="entry name" value="CHROMOSOME 7 OPEN READING FRAME 50"/>
    <property type="match status" value="1"/>
</dbReference>
<feature type="compositionally biased region" description="Acidic residues" evidence="1">
    <location>
        <begin position="236"/>
        <end position="247"/>
    </location>
</feature>
<feature type="region of interest" description="Disordered" evidence="1">
    <location>
        <begin position="142"/>
        <end position="194"/>
    </location>
</feature>
<dbReference type="InterPro" id="IPR019327">
    <property type="entry name" value="WKF"/>
</dbReference>
<gene>
    <name evidence="3" type="ORF">GGI25_005624</name>
</gene>
<evidence type="ECO:0000313" key="3">
    <source>
        <dbReference type="EMBL" id="KAJ2671102.1"/>
    </source>
</evidence>
<dbReference type="OrthoDB" id="10261563at2759"/>
<evidence type="ECO:0000256" key="1">
    <source>
        <dbReference type="SAM" id="MobiDB-lite"/>
    </source>
</evidence>
<feature type="compositionally biased region" description="Basic residues" evidence="1">
    <location>
        <begin position="312"/>
        <end position="324"/>
    </location>
</feature>
<dbReference type="Pfam" id="PF10180">
    <property type="entry name" value="WKF"/>
    <property type="match status" value="1"/>
</dbReference>
<feature type="compositionally biased region" description="Acidic residues" evidence="1">
    <location>
        <begin position="170"/>
        <end position="183"/>
    </location>
</feature>
<feature type="compositionally biased region" description="Basic residues" evidence="1">
    <location>
        <begin position="222"/>
        <end position="232"/>
    </location>
</feature>
<comment type="caution">
    <text evidence="3">The sequence shown here is derived from an EMBL/GenBank/DDBJ whole genome shotgun (WGS) entry which is preliminary data.</text>
</comment>
<dbReference type="EMBL" id="JANBTW010000110">
    <property type="protein sequence ID" value="KAJ2671102.1"/>
    <property type="molecule type" value="Genomic_DNA"/>
</dbReference>
<dbReference type="PANTHER" id="PTHR22306">
    <property type="entry name" value="CHROMOSOME 7 OPEN READING FRAME 50"/>
    <property type="match status" value="1"/>
</dbReference>
<feature type="compositionally biased region" description="Basic and acidic residues" evidence="1">
    <location>
        <begin position="23"/>
        <end position="36"/>
    </location>
</feature>
<feature type="region of interest" description="Disordered" evidence="1">
    <location>
        <begin position="208"/>
        <end position="330"/>
    </location>
</feature>
<dbReference type="Proteomes" id="UP001151518">
    <property type="component" value="Unassembled WGS sequence"/>
</dbReference>
<feature type="domain" description="WKF" evidence="2">
    <location>
        <begin position="60"/>
        <end position="120"/>
    </location>
</feature>
<feature type="compositionally biased region" description="Basic residues" evidence="1">
    <location>
        <begin position="273"/>
        <end position="291"/>
    </location>
</feature>
<name>A0A9W8KWA4_9FUNG</name>
<dbReference type="AlphaFoldDB" id="A0A9W8KWA4"/>